<dbReference type="InterPro" id="IPR043129">
    <property type="entry name" value="ATPase_NBD"/>
</dbReference>
<reference evidence="10 11" key="1">
    <citation type="submission" date="2018-08" db="EMBL/GenBank/DDBJ databases">
        <title>A genome reference for cultivated species of the human gut microbiota.</title>
        <authorList>
            <person name="Zou Y."/>
            <person name="Xue W."/>
            <person name="Luo G."/>
        </authorList>
    </citation>
    <scope>NUCLEOTIDE SEQUENCE [LARGE SCALE GENOMIC DNA]</scope>
    <source>
        <strain evidence="10 11">AM43-11</strain>
    </source>
</reference>
<dbReference type="GO" id="GO:0008993">
    <property type="term" value="F:rhamnulokinase activity"/>
    <property type="evidence" value="ECO:0007669"/>
    <property type="project" value="UniProtKB-UniRule"/>
</dbReference>
<dbReference type="GO" id="GO:0005524">
    <property type="term" value="F:ATP binding"/>
    <property type="evidence" value="ECO:0007669"/>
    <property type="project" value="UniProtKB-KW"/>
</dbReference>
<dbReference type="GO" id="GO:0019301">
    <property type="term" value="P:rhamnose catabolic process"/>
    <property type="evidence" value="ECO:0007669"/>
    <property type="project" value="UniProtKB-UniRule"/>
</dbReference>
<evidence type="ECO:0000256" key="5">
    <source>
        <dbReference type="ARBA" id="ARBA00022840"/>
    </source>
</evidence>
<dbReference type="AlphaFoldDB" id="A0A3R6EJJ2"/>
<dbReference type="Pfam" id="PF02782">
    <property type="entry name" value="FGGY_C"/>
    <property type="match status" value="1"/>
</dbReference>
<evidence type="ECO:0000256" key="6">
    <source>
        <dbReference type="ARBA" id="ARBA00023308"/>
    </source>
</evidence>
<keyword evidence="4 10" id="KW-0418">Kinase</keyword>
<dbReference type="SUPFAM" id="SSF53067">
    <property type="entry name" value="Actin-like ATPase domain"/>
    <property type="match status" value="2"/>
</dbReference>
<sequence>MGKNYYLAVDIGASSGRHMLSHMENGKMILEEIYRFPNGMVEKNGHKVWDVDKLFEEILTGMKKCALAGKIPYSMGIDTWAVDFVLLDENDRRIGDAVAYRDRRTEGMDRRVYGIISEEDLYLRTGIQKQIFNTIYQLMAVKEQQPGQLERAKSMLMIPDYFHFLLTGQKVQEYTNATTTQLAEPVKKDWDMELIGKLGYPKEIFQKIQKPGYEVGGLSDEIKKEVGFDCKVVLPPTHDTASAVAAVPTQEEHAIYISSGTWSLMGTELKEADCSKSSMLHNMTNEGGYDYRFRYLKNIMGLWMIQSVKKESAPDLGFGEICALASKEAITSYVDVNDARFLAPENMTEEVKKACEESGQQIPQTIGELAAVIYHSLAECYAKTVEEIEALTGITYPKIQIVGGGANAQYLNELTAKYTGKDVCAGPTEATAVGNLAAQMIAAGELRDLKAARACIAESFEMNMFRSDK</sequence>
<protein>
    <recommendedName>
        <fullName evidence="7">Rhamnulokinase</fullName>
        <ecNumber evidence="7">2.7.1.5</ecNumber>
    </recommendedName>
</protein>
<dbReference type="RefSeq" id="WP_117921049.1">
    <property type="nucleotide sequence ID" value="NZ_QSFP01000015.1"/>
</dbReference>
<name>A0A3R6EJJ2_9FIRM</name>
<feature type="domain" description="Carbohydrate kinase FGGY N-terminal" evidence="8">
    <location>
        <begin position="5"/>
        <end position="243"/>
    </location>
</feature>
<dbReference type="InterPro" id="IPR018485">
    <property type="entry name" value="FGGY_C"/>
</dbReference>
<gene>
    <name evidence="10" type="primary">rhaB</name>
    <name evidence="10" type="ORF">DW927_13265</name>
</gene>
<dbReference type="InterPro" id="IPR013449">
    <property type="entry name" value="Rhamnulokinase"/>
</dbReference>
<evidence type="ECO:0000259" key="8">
    <source>
        <dbReference type="Pfam" id="PF00370"/>
    </source>
</evidence>
<dbReference type="NCBIfam" id="TIGR02627">
    <property type="entry name" value="rhamnulo_kin"/>
    <property type="match status" value="1"/>
</dbReference>
<evidence type="ECO:0000256" key="1">
    <source>
        <dbReference type="ARBA" id="ARBA00009156"/>
    </source>
</evidence>
<evidence type="ECO:0000313" key="10">
    <source>
        <dbReference type="EMBL" id="RHA65901.1"/>
    </source>
</evidence>
<accession>A0A3R6EJJ2</accession>
<comment type="similarity">
    <text evidence="1">Belongs to the FGGY kinase family.</text>
</comment>
<evidence type="ECO:0000313" key="11">
    <source>
        <dbReference type="Proteomes" id="UP000284465"/>
    </source>
</evidence>
<keyword evidence="6" id="KW-0684">Rhamnose metabolism</keyword>
<evidence type="ECO:0000256" key="4">
    <source>
        <dbReference type="ARBA" id="ARBA00022777"/>
    </source>
</evidence>
<dbReference type="Proteomes" id="UP000284465">
    <property type="component" value="Unassembled WGS sequence"/>
</dbReference>
<evidence type="ECO:0000256" key="7">
    <source>
        <dbReference type="NCBIfam" id="TIGR02627"/>
    </source>
</evidence>
<feature type="domain" description="Carbohydrate kinase FGGY C-terminal" evidence="9">
    <location>
        <begin position="256"/>
        <end position="443"/>
    </location>
</feature>
<dbReference type="InterPro" id="IPR050406">
    <property type="entry name" value="FGGY_Carb_Kinase"/>
</dbReference>
<comment type="caution">
    <text evidence="10">The sequence shown here is derived from an EMBL/GenBank/DDBJ whole genome shotgun (WGS) entry which is preliminary data.</text>
</comment>
<evidence type="ECO:0000256" key="3">
    <source>
        <dbReference type="ARBA" id="ARBA00022741"/>
    </source>
</evidence>
<dbReference type="PANTHER" id="PTHR43095">
    <property type="entry name" value="SUGAR KINASE"/>
    <property type="match status" value="1"/>
</dbReference>
<dbReference type="PANTHER" id="PTHR43095:SF5">
    <property type="entry name" value="XYLULOSE KINASE"/>
    <property type="match status" value="1"/>
</dbReference>
<dbReference type="Pfam" id="PF00370">
    <property type="entry name" value="FGGY_N"/>
    <property type="match status" value="1"/>
</dbReference>
<dbReference type="Gene3D" id="3.30.420.40">
    <property type="match status" value="2"/>
</dbReference>
<organism evidence="10 11">
    <name type="scientific">Roseburia intestinalis</name>
    <dbReference type="NCBI Taxonomy" id="166486"/>
    <lineage>
        <taxon>Bacteria</taxon>
        <taxon>Bacillati</taxon>
        <taxon>Bacillota</taxon>
        <taxon>Clostridia</taxon>
        <taxon>Lachnospirales</taxon>
        <taxon>Lachnospiraceae</taxon>
        <taxon>Roseburia</taxon>
    </lineage>
</organism>
<keyword evidence="2 10" id="KW-0808">Transferase</keyword>
<evidence type="ECO:0000256" key="2">
    <source>
        <dbReference type="ARBA" id="ARBA00022679"/>
    </source>
</evidence>
<keyword evidence="5" id="KW-0067">ATP-binding</keyword>
<proteinExistence type="inferred from homology"/>
<keyword evidence="3" id="KW-0547">Nucleotide-binding</keyword>
<dbReference type="CDD" id="cd07771">
    <property type="entry name" value="ASKHA_NBD_FGGY_RhaB-like"/>
    <property type="match status" value="1"/>
</dbReference>
<dbReference type="EC" id="2.7.1.5" evidence="7"/>
<evidence type="ECO:0000259" key="9">
    <source>
        <dbReference type="Pfam" id="PF02782"/>
    </source>
</evidence>
<dbReference type="EMBL" id="QSFP01000015">
    <property type="protein sequence ID" value="RHA65901.1"/>
    <property type="molecule type" value="Genomic_DNA"/>
</dbReference>
<dbReference type="InterPro" id="IPR018484">
    <property type="entry name" value="FGGY_N"/>
</dbReference>